<reference evidence="1 2" key="1">
    <citation type="submission" date="2020-04" db="EMBL/GenBank/DDBJ databases">
        <title>Metagenomic profiling of ammonia- and methane-oxidizing microorganisms in a Dutch drinking water treatment plant.</title>
        <authorList>
            <person name="Poghosyan L."/>
            <person name="Leucker S."/>
        </authorList>
    </citation>
    <scope>NUCLEOTIDE SEQUENCE [LARGE SCALE GENOMIC DNA]</scope>
    <source>
        <strain evidence="1">S-RSF-IL-03</strain>
    </source>
</reference>
<dbReference type="AlphaFoldDB" id="A0A849SGR7"/>
<dbReference type="Proteomes" id="UP000580839">
    <property type="component" value="Unassembled WGS sequence"/>
</dbReference>
<proteinExistence type="predicted"/>
<gene>
    <name evidence="1" type="ORF">HOP12_01145</name>
</gene>
<evidence type="ECO:0000313" key="1">
    <source>
        <dbReference type="EMBL" id="NOT32753.1"/>
    </source>
</evidence>
<organism evidence="1 2">
    <name type="scientific">Eiseniibacteriota bacterium</name>
    <dbReference type="NCBI Taxonomy" id="2212470"/>
    <lineage>
        <taxon>Bacteria</taxon>
        <taxon>Candidatus Eiseniibacteriota</taxon>
    </lineage>
</organism>
<dbReference type="InterPro" id="IPR026444">
    <property type="entry name" value="Secre_tail"/>
</dbReference>
<protein>
    <submittedName>
        <fullName evidence="1">T9SS type A sorting domain-containing protein</fullName>
    </submittedName>
</protein>
<dbReference type="NCBIfam" id="TIGR04183">
    <property type="entry name" value="Por_Secre_tail"/>
    <property type="match status" value="1"/>
</dbReference>
<sequence>MQDHRHIIRTRTPQRWIGLAAMLACIVVAPYPAVASWPTDPTVNLGVCTADFDQEFPAILPDGSGGAFIVWQDYRNESNYQIFAQRVSADGVAQWGANGIPICTGTGDQLAPHITTDGTGGVIVTWNDTRALFSDIYCQHLSSNGEILWNPDGVPVCTAAGPQHDEAVVPDGAGGAIITWWDRRDDASQVIGDIYARRVTALGDPIWDADGVPICVAAGSQQYPMIVPNGAGGAVITWTDARNGDSNRDIYAQGVDAGGLRLWTTNGVVLCNAANDQTSAAIVADGSGGAIVAWDDLRSSEKIYAQRISSAGSVQWTPNGVGMTNSAGETIPSIVSDGAGGAIVAWMDFSHFPTSQADIRAQRISSAGAAQWSASGVAVCDFAGMQQLPVVTTDGAGGAIVTWADYRADGLNPDVYARRVTFAGSVLWSAATKGTPVSTAPETQYLPMITTTGSGGAIVTWQDMRNGTTDIYAQRIRSDGDLGGGPVGVGPDAPASVSLDLVGPNPARSGRIPVRFSLGSGGSGWLELFDVTGRRICARALNGFSAGTHSLDLAEGRHLAPGLYLVRLRQGAGVRVMRVAVLD</sequence>
<name>A0A849SGR7_UNCEI</name>
<comment type="caution">
    <text evidence="1">The sequence shown here is derived from an EMBL/GenBank/DDBJ whole genome shotgun (WGS) entry which is preliminary data.</text>
</comment>
<evidence type="ECO:0000313" key="2">
    <source>
        <dbReference type="Proteomes" id="UP000580839"/>
    </source>
</evidence>
<dbReference type="EMBL" id="JABFRW010000010">
    <property type="protein sequence ID" value="NOT32753.1"/>
    <property type="molecule type" value="Genomic_DNA"/>
</dbReference>
<accession>A0A849SGR7</accession>